<proteinExistence type="predicted"/>
<sequence length="148" mass="17418">MPECICYIYHHMVSELNRILEDYIDENTGGPVIPSTCRKNSFLNLVVMPVYDLVKTEVESSRNGTAPHSAWWNYDDINEYFWSRRCIRRLNWPFDLGSSFFVEKGRSVGKTGFVEQRSFWNVFRSFDSGQNGSPSRQYRTDLVRPMRL</sequence>
<gene>
    <name evidence="2" type="ORF">Scep_011974</name>
</gene>
<dbReference type="GO" id="GO:0046527">
    <property type="term" value="F:glucosyltransferase activity"/>
    <property type="evidence" value="ECO:0007669"/>
    <property type="project" value="TreeGrafter"/>
</dbReference>
<comment type="caution">
    <text evidence="2">The sequence shown here is derived from an EMBL/GenBank/DDBJ whole genome shotgun (WGS) entry which is preliminary data.</text>
</comment>
<keyword evidence="3" id="KW-1185">Reference proteome</keyword>
<name>A0AAP0P9G0_9MAGN</name>
<protein>
    <recommendedName>
        <fullName evidence="1">1,3-beta-glucan synthase component FKS1-like domain-containing protein</fullName>
    </recommendedName>
</protein>
<dbReference type="GO" id="GO:0005886">
    <property type="term" value="C:plasma membrane"/>
    <property type="evidence" value="ECO:0007669"/>
    <property type="project" value="TreeGrafter"/>
</dbReference>
<dbReference type="Pfam" id="PF14288">
    <property type="entry name" value="FKS1_dom1"/>
    <property type="match status" value="1"/>
</dbReference>
<evidence type="ECO:0000259" key="1">
    <source>
        <dbReference type="SMART" id="SM01205"/>
    </source>
</evidence>
<evidence type="ECO:0000313" key="3">
    <source>
        <dbReference type="Proteomes" id="UP001419268"/>
    </source>
</evidence>
<dbReference type="PANTHER" id="PTHR12741:SF7">
    <property type="entry name" value="CALLOSE SYNTHASE 12"/>
    <property type="match status" value="1"/>
</dbReference>
<dbReference type="AlphaFoldDB" id="A0AAP0P9G0"/>
<organism evidence="2 3">
    <name type="scientific">Stephania cephalantha</name>
    <dbReference type="NCBI Taxonomy" id="152367"/>
    <lineage>
        <taxon>Eukaryota</taxon>
        <taxon>Viridiplantae</taxon>
        <taxon>Streptophyta</taxon>
        <taxon>Embryophyta</taxon>
        <taxon>Tracheophyta</taxon>
        <taxon>Spermatophyta</taxon>
        <taxon>Magnoliopsida</taxon>
        <taxon>Ranunculales</taxon>
        <taxon>Menispermaceae</taxon>
        <taxon>Menispermoideae</taxon>
        <taxon>Cissampelideae</taxon>
        <taxon>Stephania</taxon>
    </lineage>
</organism>
<dbReference type="SMART" id="SM01205">
    <property type="entry name" value="FKS1_dom1"/>
    <property type="match status" value="1"/>
</dbReference>
<reference evidence="2 3" key="1">
    <citation type="submission" date="2024-01" db="EMBL/GenBank/DDBJ databases">
        <title>Genome assemblies of Stephania.</title>
        <authorList>
            <person name="Yang L."/>
        </authorList>
    </citation>
    <scope>NUCLEOTIDE SEQUENCE [LARGE SCALE GENOMIC DNA]</scope>
    <source>
        <strain evidence="2">JXDWG</strain>
        <tissue evidence="2">Leaf</tissue>
    </source>
</reference>
<dbReference type="PANTHER" id="PTHR12741">
    <property type="entry name" value="LYST-INTERACTING PROTEIN LIP5 DOPAMINE RESPONSIVE PROTEIN DRG-1"/>
    <property type="match status" value="1"/>
</dbReference>
<dbReference type="EMBL" id="JBBNAG010000005">
    <property type="protein sequence ID" value="KAK9132446.1"/>
    <property type="molecule type" value="Genomic_DNA"/>
</dbReference>
<dbReference type="InterPro" id="IPR026899">
    <property type="entry name" value="FKS1-like_dom1"/>
</dbReference>
<feature type="domain" description="1,3-beta-glucan synthase component FKS1-like" evidence="1">
    <location>
        <begin position="1"/>
        <end position="95"/>
    </location>
</feature>
<evidence type="ECO:0000313" key="2">
    <source>
        <dbReference type="EMBL" id="KAK9132446.1"/>
    </source>
</evidence>
<accession>A0AAP0P9G0</accession>
<dbReference type="Proteomes" id="UP001419268">
    <property type="component" value="Unassembled WGS sequence"/>
</dbReference>